<gene>
    <name evidence="8" type="ORF">CTEN0397_LOCUS12796</name>
</gene>
<proteinExistence type="inferred from homology"/>
<comment type="similarity">
    <text evidence="2 6">Belongs to the peroxisomal membrane protein PXMP2/4 family.</text>
</comment>
<organism evidence="8">
    <name type="scientific">Cyclophora tenuis</name>
    <name type="common">Marine diatom</name>
    <dbReference type="NCBI Taxonomy" id="216820"/>
    <lineage>
        <taxon>Eukaryota</taxon>
        <taxon>Sar</taxon>
        <taxon>Stramenopiles</taxon>
        <taxon>Ochrophyta</taxon>
        <taxon>Bacillariophyta</taxon>
        <taxon>Fragilariophyceae</taxon>
        <taxon>Fragilariophycidae</taxon>
        <taxon>Cyclophorales</taxon>
        <taxon>Cyclophoraceae</taxon>
        <taxon>Cyclophora</taxon>
    </lineage>
</organism>
<evidence type="ECO:0000256" key="7">
    <source>
        <dbReference type="SAM" id="SignalP"/>
    </source>
</evidence>
<dbReference type="InterPro" id="IPR007248">
    <property type="entry name" value="Mpv17_PMP22"/>
</dbReference>
<evidence type="ECO:0000256" key="5">
    <source>
        <dbReference type="ARBA" id="ARBA00023136"/>
    </source>
</evidence>
<keyword evidence="4 6" id="KW-1133">Transmembrane helix</keyword>
<keyword evidence="5 6" id="KW-0472">Membrane</keyword>
<feature type="transmembrane region" description="Helical" evidence="6">
    <location>
        <begin position="175"/>
        <end position="198"/>
    </location>
</feature>
<feature type="transmembrane region" description="Helical" evidence="6">
    <location>
        <begin position="145"/>
        <end position="163"/>
    </location>
</feature>
<keyword evidence="3 6" id="KW-0812">Transmembrane</keyword>
<evidence type="ECO:0000256" key="2">
    <source>
        <dbReference type="ARBA" id="ARBA00006824"/>
    </source>
</evidence>
<evidence type="ECO:0000256" key="4">
    <source>
        <dbReference type="ARBA" id="ARBA00022989"/>
    </source>
</evidence>
<dbReference type="PANTHER" id="PTHR11266:SF121">
    <property type="entry name" value="OS09G0315000 PROTEIN"/>
    <property type="match status" value="1"/>
</dbReference>
<feature type="signal peptide" evidence="7">
    <location>
        <begin position="1"/>
        <end position="19"/>
    </location>
</feature>
<evidence type="ECO:0000313" key="8">
    <source>
        <dbReference type="EMBL" id="CAD8941730.1"/>
    </source>
</evidence>
<comment type="subcellular location">
    <subcellularLocation>
        <location evidence="1">Membrane</location>
        <topology evidence="1">Multi-pass membrane protein</topology>
    </subcellularLocation>
</comment>
<accession>A0A7S1DB91</accession>
<evidence type="ECO:0000256" key="3">
    <source>
        <dbReference type="ARBA" id="ARBA00022692"/>
    </source>
</evidence>
<protein>
    <submittedName>
        <fullName evidence="8">Uncharacterized protein</fullName>
    </submittedName>
</protein>
<evidence type="ECO:0000256" key="1">
    <source>
        <dbReference type="ARBA" id="ARBA00004141"/>
    </source>
</evidence>
<feature type="chain" id="PRO_5031203119" evidence="7">
    <location>
        <begin position="20"/>
        <end position="269"/>
    </location>
</feature>
<sequence length="269" mass="29703">MVCRALCFMTTTCLSLSAASLNLPCTSVRNLACAKSSVTAQAQRLRQSGSSLAAPCYRRASTSSLSPTAAFVDPSTLASAIGAFYENERFASAFLTCAIKGAAADYLAQSSSNKKKQQEIERQKLLYRRGGAHVLAPTMDYKRNLAFLLYSGIYQGMGLEFIYNTLFPKWFGDSVVLKVIASMFVLSPLVTLPVAYLVKAAVFGHAPKLAMVHYLQDVWHKGLLTKYWCIWVPMQTLAFALIPERLRISFIAMISFLWMILFSAISSNK</sequence>
<dbReference type="Pfam" id="PF04117">
    <property type="entry name" value="Mpv17_PMP22"/>
    <property type="match status" value="1"/>
</dbReference>
<evidence type="ECO:0000256" key="6">
    <source>
        <dbReference type="RuleBase" id="RU363053"/>
    </source>
</evidence>
<dbReference type="AlphaFoldDB" id="A0A7S1DB91"/>
<name>A0A7S1DB91_CYCTE</name>
<feature type="transmembrane region" description="Helical" evidence="6">
    <location>
        <begin position="248"/>
        <end position="266"/>
    </location>
</feature>
<feature type="transmembrane region" description="Helical" evidence="6">
    <location>
        <begin position="218"/>
        <end position="241"/>
    </location>
</feature>
<dbReference type="PANTHER" id="PTHR11266">
    <property type="entry name" value="PEROXISOMAL MEMBRANE PROTEIN 2, PXMP2 MPV17"/>
    <property type="match status" value="1"/>
</dbReference>
<keyword evidence="7" id="KW-0732">Signal</keyword>
<dbReference type="GO" id="GO:0016020">
    <property type="term" value="C:membrane"/>
    <property type="evidence" value="ECO:0007669"/>
    <property type="project" value="UniProtKB-SubCell"/>
</dbReference>
<dbReference type="GO" id="GO:0005737">
    <property type="term" value="C:cytoplasm"/>
    <property type="evidence" value="ECO:0007669"/>
    <property type="project" value="TreeGrafter"/>
</dbReference>
<dbReference type="EMBL" id="HBFW01019909">
    <property type="protein sequence ID" value="CAD8941730.1"/>
    <property type="molecule type" value="Transcribed_RNA"/>
</dbReference>
<reference evidence="8" key="1">
    <citation type="submission" date="2021-01" db="EMBL/GenBank/DDBJ databases">
        <authorList>
            <person name="Corre E."/>
            <person name="Pelletier E."/>
            <person name="Niang G."/>
            <person name="Scheremetjew M."/>
            <person name="Finn R."/>
            <person name="Kale V."/>
            <person name="Holt S."/>
            <person name="Cochrane G."/>
            <person name="Meng A."/>
            <person name="Brown T."/>
            <person name="Cohen L."/>
        </authorList>
    </citation>
    <scope>NUCLEOTIDE SEQUENCE</scope>
    <source>
        <strain evidence="8">ECT3854</strain>
    </source>
</reference>